<comment type="caution">
    <text evidence="9">The sequence shown here is derived from an EMBL/GenBank/DDBJ whole genome shotgun (WGS) entry which is preliminary data.</text>
</comment>
<evidence type="ECO:0000313" key="9">
    <source>
        <dbReference type="EMBL" id="GGC58653.1"/>
    </source>
</evidence>
<evidence type="ECO:0000259" key="8">
    <source>
        <dbReference type="Pfam" id="PF02897"/>
    </source>
</evidence>
<name>A0A916U3V0_9BURK</name>
<dbReference type="GO" id="GO:0006508">
    <property type="term" value="P:proteolysis"/>
    <property type="evidence" value="ECO:0007669"/>
    <property type="project" value="UniProtKB-KW"/>
</dbReference>
<dbReference type="RefSeq" id="WP_188564129.1">
    <property type="nucleotide sequence ID" value="NZ_BMED01000001.1"/>
</dbReference>
<keyword evidence="3" id="KW-0645">Protease</keyword>
<dbReference type="EMBL" id="BMED01000001">
    <property type="protein sequence ID" value="GGC58653.1"/>
    <property type="molecule type" value="Genomic_DNA"/>
</dbReference>
<evidence type="ECO:0000259" key="7">
    <source>
        <dbReference type="Pfam" id="PF00326"/>
    </source>
</evidence>
<comment type="catalytic activity">
    <reaction evidence="1">
        <text>Hydrolysis of Pro-|-Xaa &gt;&gt; Ala-|-Xaa in oligopeptides.</text>
        <dbReference type="EC" id="3.4.21.26"/>
    </reaction>
</comment>
<reference evidence="9" key="1">
    <citation type="journal article" date="2014" name="Int. J. Syst. Evol. Microbiol.">
        <title>Complete genome sequence of Corynebacterium casei LMG S-19264T (=DSM 44701T), isolated from a smear-ripened cheese.</title>
        <authorList>
            <consortium name="US DOE Joint Genome Institute (JGI-PGF)"/>
            <person name="Walter F."/>
            <person name="Albersmeier A."/>
            <person name="Kalinowski J."/>
            <person name="Ruckert C."/>
        </authorList>
    </citation>
    <scope>NUCLEOTIDE SEQUENCE</scope>
    <source>
        <strain evidence="9">CGMCC 1.10998</strain>
    </source>
</reference>
<evidence type="ECO:0000256" key="5">
    <source>
        <dbReference type="ARBA" id="ARBA00022825"/>
    </source>
</evidence>
<reference evidence="9" key="2">
    <citation type="submission" date="2020-09" db="EMBL/GenBank/DDBJ databases">
        <authorList>
            <person name="Sun Q."/>
            <person name="Zhou Y."/>
        </authorList>
    </citation>
    <scope>NUCLEOTIDE SEQUENCE</scope>
    <source>
        <strain evidence="9">CGMCC 1.10998</strain>
    </source>
</reference>
<evidence type="ECO:0000256" key="3">
    <source>
        <dbReference type="ARBA" id="ARBA00022670"/>
    </source>
</evidence>
<evidence type="ECO:0000256" key="6">
    <source>
        <dbReference type="SAM" id="SignalP"/>
    </source>
</evidence>
<protein>
    <recommendedName>
        <fullName evidence="2">prolyl oligopeptidase</fullName>
        <ecNumber evidence="2">3.4.21.26</ecNumber>
    </recommendedName>
</protein>
<organism evidence="9 10">
    <name type="scientific">Undibacterium terreum</name>
    <dbReference type="NCBI Taxonomy" id="1224302"/>
    <lineage>
        <taxon>Bacteria</taxon>
        <taxon>Pseudomonadati</taxon>
        <taxon>Pseudomonadota</taxon>
        <taxon>Betaproteobacteria</taxon>
        <taxon>Burkholderiales</taxon>
        <taxon>Oxalobacteraceae</taxon>
        <taxon>Undibacterium</taxon>
    </lineage>
</organism>
<dbReference type="PRINTS" id="PR00862">
    <property type="entry name" value="PROLIGOPTASE"/>
</dbReference>
<dbReference type="AlphaFoldDB" id="A0A916U3V0"/>
<evidence type="ECO:0000256" key="2">
    <source>
        <dbReference type="ARBA" id="ARBA00011897"/>
    </source>
</evidence>
<dbReference type="SUPFAM" id="SSF53474">
    <property type="entry name" value="alpha/beta-Hydrolases"/>
    <property type="match status" value="1"/>
</dbReference>
<dbReference type="PANTHER" id="PTHR42881:SF2">
    <property type="entry name" value="PROLYL ENDOPEPTIDASE"/>
    <property type="match status" value="1"/>
</dbReference>
<feature type="domain" description="Peptidase S9 prolyl oligopeptidase catalytic" evidence="7">
    <location>
        <begin position="511"/>
        <end position="723"/>
    </location>
</feature>
<dbReference type="Pfam" id="PF02897">
    <property type="entry name" value="Peptidase_S9_N"/>
    <property type="match status" value="1"/>
</dbReference>
<proteinExistence type="predicted"/>
<dbReference type="EC" id="3.4.21.26" evidence="2"/>
<dbReference type="GO" id="GO:0004252">
    <property type="term" value="F:serine-type endopeptidase activity"/>
    <property type="evidence" value="ECO:0007669"/>
    <property type="project" value="UniProtKB-EC"/>
</dbReference>
<sequence length="731" mass="78617">MLLSSQGRFATAIFLLASLCINHVQAADSAAPAWGKPPASPVRTVVNNYFGTKVNDPYRYLEQLTDGEVSTWMKAQADFTGNVLQHISGRTALMQRLAELNNASDSIANLVEVRGQQFYLLAEAGRNGRRLFVRNAATGGQKLLLDPDSMSSPGKTYAIDFLYPSLDAAMVIVGLSQGGSENSVLKIIKVEDASQLPESIDRAGLNHHGMAWLPDSSGFFYNRLPKKDAKGVGERYNKSVVWQHIIAQSPDKDQALIGFGLNAQRPFATADLPHLITDANSTYVIAEVEHGDAVDRSLYVAKLADLKGNATPWQKLAAPADQIHAAWLHGDQLYLLSYQKAPRGKILQLDLKKPYLSTAKTVVKPGSDVLRGGAVAKDALYLHALANGSSKLIRLDHSSLQTNAPELPFAGTIRQIGADSTDEGASIALEGWTSPKAVFKVSAEGRFNDVGIVQPSRADFSNIATRLVMVRSHDGVQVPMSLLYRKDIKLDSSNPTILSGYGAYGLTMSPNFDPMRLAWLEQGGVIAIAHVRGGGELGEDWHQGAHILNKANTALDFIAAAEYLIKNNYTSSTKLAGQGKSAGGITIGGAINRRPELFAAAHSGVGLSDLLRAELTPNGPPNIAEFGTVKNPAQFKAMLSNSPYHNVRDGVAYPAVIITTGANDPRVASWMSSKLAARLQAASSSGKPVLLRIDYDGGHGMGSSRAKIIAETADVWSFFLWQMDAPGYSYK</sequence>
<feature type="signal peptide" evidence="6">
    <location>
        <begin position="1"/>
        <end position="26"/>
    </location>
</feature>
<dbReference type="PANTHER" id="PTHR42881">
    <property type="entry name" value="PROLYL ENDOPEPTIDASE"/>
    <property type="match status" value="1"/>
</dbReference>
<keyword evidence="5" id="KW-0720">Serine protease</keyword>
<dbReference type="Gene3D" id="3.40.50.1820">
    <property type="entry name" value="alpha/beta hydrolase"/>
    <property type="match status" value="1"/>
</dbReference>
<evidence type="ECO:0000256" key="4">
    <source>
        <dbReference type="ARBA" id="ARBA00022801"/>
    </source>
</evidence>
<accession>A0A916U3V0</accession>
<dbReference type="GO" id="GO:0070012">
    <property type="term" value="F:oligopeptidase activity"/>
    <property type="evidence" value="ECO:0007669"/>
    <property type="project" value="TreeGrafter"/>
</dbReference>
<dbReference type="Pfam" id="PF00326">
    <property type="entry name" value="Peptidase_S9"/>
    <property type="match status" value="1"/>
</dbReference>
<dbReference type="InterPro" id="IPR002470">
    <property type="entry name" value="Peptidase_S9A"/>
</dbReference>
<keyword evidence="6" id="KW-0732">Signal</keyword>
<keyword evidence="4" id="KW-0378">Hydrolase</keyword>
<feature type="domain" description="Peptidase S9A N-terminal" evidence="8">
    <location>
        <begin position="37"/>
        <end position="443"/>
    </location>
</feature>
<evidence type="ECO:0000256" key="1">
    <source>
        <dbReference type="ARBA" id="ARBA00001070"/>
    </source>
</evidence>
<dbReference type="GO" id="GO:0005829">
    <property type="term" value="C:cytosol"/>
    <property type="evidence" value="ECO:0007669"/>
    <property type="project" value="TreeGrafter"/>
</dbReference>
<dbReference type="InterPro" id="IPR051167">
    <property type="entry name" value="Prolyl_oligopep/macrocyclase"/>
</dbReference>
<feature type="chain" id="PRO_5037679701" description="prolyl oligopeptidase" evidence="6">
    <location>
        <begin position="27"/>
        <end position="731"/>
    </location>
</feature>
<gene>
    <name evidence="9" type="ORF">GCM10011396_01940</name>
</gene>
<keyword evidence="10" id="KW-1185">Reference proteome</keyword>
<dbReference type="Gene3D" id="2.130.10.120">
    <property type="entry name" value="Prolyl oligopeptidase, N-terminal domain"/>
    <property type="match status" value="1"/>
</dbReference>
<evidence type="ECO:0000313" key="10">
    <source>
        <dbReference type="Proteomes" id="UP000637423"/>
    </source>
</evidence>
<dbReference type="Proteomes" id="UP000637423">
    <property type="component" value="Unassembled WGS sequence"/>
</dbReference>
<dbReference type="InterPro" id="IPR001375">
    <property type="entry name" value="Peptidase_S9_cat"/>
</dbReference>
<dbReference type="SUPFAM" id="SSF50993">
    <property type="entry name" value="Peptidase/esterase 'gauge' domain"/>
    <property type="match status" value="1"/>
</dbReference>
<dbReference type="InterPro" id="IPR023302">
    <property type="entry name" value="Pept_S9A_N"/>
</dbReference>
<dbReference type="InterPro" id="IPR029058">
    <property type="entry name" value="AB_hydrolase_fold"/>
</dbReference>